<dbReference type="Gene3D" id="2.40.160.20">
    <property type="match status" value="1"/>
</dbReference>
<dbReference type="EMBL" id="BMXG01000031">
    <property type="protein sequence ID" value="GHC13203.1"/>
    <property type="molecule type" value="Genomic_DNA"/>
</dbReference>
<accession>A0A8J3DEX7</accession>
<evidence type="ECO:0000313" key="2">
    <source>
        <dbReference type="Proteomes" id="UP000642829"/>
    </source>
</evidence>
<name>A0A8J3DEX7_9BACT</name>
<keyword evidence="2" id="KW-1185">Reference proteome</keyword>
<sequence>MLAGTAFATAEDTPHAVPHEETGVSTEMATHANPGVPVETSDSWDWLPTLDWDFRYKQDQPNFAINTTIYAWHFKPDLEWYEEPLNEWTWGVGFTYELHRGEDFIWAVNADIIPYDSTRDFAADIGTSIQWHNPVVDVGAQFMVLYKRNFETTWGVPVGPALFPYLHREFDYFALRIYWIPPVRAASDNQVIFQVQIPIGTTGGY</sequence>
<evidence type="ECO:0000313" key="1">
    <source>
        <dbReference type="EMBL" id="GHC13203.1"/>
    </source>
</evidence>
<reference evidence="1" key="2">
    <citation type="submission" date="2020-09" db="EMBL/GenBank/DDBJ databases">
        <authorList>
            <person name="Sun Q."/>
            <person name="Kim S."/>
        </authorList>
    </citation>
    <scope>NUCLEOTIDE SEQUENCE</scope>
    <source>
        <strain evidence="1">KCTC 12870</strain>
    </source>
</reference>
<reference evidence="1" key="1">
    <citation type="journal article" date="2014" name="Int. J. Syst. Evol. Microbiol.">
        <title>Complete genome sequence of Corynebacterium casei LMG S-19264T (=DSM 44701T), isolated from a smear-ripened cheese.</title>
        <authorList>
            <consortium name="US DOE Joint Genome Institute (JGI-PGF)"/>
            <person name="Walter F."/>
            <person name="Albersmeier A."/>
            <person name="Kalinowski J."/>
            <person name="Ruckert C."/>
        </authorList>
    </citation>
    <scope>NUCLEOTIDE SEQUENCE</scope>
    <source>
        <strain evidence="1">KCTC 12870</strain>
    </source>
</reference>
<dbReference type="AlphaFoldDB" id="A0A8J3DEX7"/>
<gene>
    <name evidence="1" type="ORF">GCM10007047_33160</name>
</gene>
<proteinExistence type="predicted"/>
<comment type="caution">
    <text evidence="1">The sequence shown here is derived from an EMBL/GenBank/DDBJ whole genome shotgun (WGS) entry which is preliminary data.</text>
</comment>
<dbReference type="Proteomes" id="UP000642829">
    <property type="component" value="Unassembled WGS sequence"/>
</dbReference>
<organism evidence="1 2">
    <name type="scientific">Cerasicoccus arenae</name>
    <dbReference type="NCBI Taxonomy" id="424488"/>
    <lineage>
        <taxon>Bacteria</taxon>
        <taxon>Pseudomonadati</taxon>
        <taxon>Verrucomicrobiota</taxon>
        <taxon>Opitutia</taxon>
        <taxon>Puniceicoccales</taxon>
        <taxon>Cerasicoccaceae</taxon>
        <taxon>Cerasicoccus</taxon>
    </lineage>
</organism>
<protein>
    <submittedName>
        <fullName evidence="1">Uncharacterized protein</fullName>
    </submittedName>
</protein>